<dbReference type="GO" id="GO:0020037">
    <property type="term" value="F:heme binding"/>
    <property type="evidence" value="ECO:0007669"/>
    <property type="project" value="InterPro"/>
</dbReference>
<feature type="signal peptide" evidence="2">
    <location>
        <begin position="1"/>
        <end position="21"/>
    </location>
</feature>
<protein>
    <submittedName>
        <fullName evidence="3">Cytochrome C</fullName>
    </submittedName>
</protein>
<evidence type="ECO:0000313" key="3">
    <source>
        <dbReference type="EMBL" id="RJT35256.1"/>
    </source>
</evidence>
<dbReference type="SUPFAM" id="SSF46626">
    <property type="entry name" value="Cytochrome c"/>
    <property type="match status" value="1"/>
</dbReference>
<keyword evidence="4" id="KW-1185">Reference proteome</keyword>
<comment type="caution">
    <text evidence="3">The sequence shown here is derived from an EMBL/GenBank/DDBJ whole genome shotgun (WGS) entry which is preliminary data.</text>
</comment>
<keyword evidence="2" id="KW-0732">Signal</keyword>
<evidence type="ECO:0000256" key="1">
    <source>
        <dbReference type="SAM" id="MobiDB-lite"/>
    </source>
</evidence>
<dbReference type="InterPro" id="IPR036909">
    <property type="entry name" value="Cyt_c-like_dom_sf"/>
</dbReference>
<dbReference type="RefSeq" id="WP_147377652.1">
    <property type="nucleotide sequence ID" value="NZ_QZWZ01000017.1"/>
</dbReference>
<accession>A0A3A5KJI6</accession>
<proteinExistence type="predicted"/>
<dbReference type="GO" id="GO:0009055">
    <property type="term" value="F:electron transfer activity"/>
    <property type="evidence" value="ECO:0007669"/>
    <property type="project" value="InterPro"/>
</dbReference>
<dbReference type="Proteomes" id="UP000272706">
    <property type="component" value="Unassembled WGS sequence"/>
</dbReference>
<gene>
    <name evidence="3" type="ORF">D3227_21730</name>
</gene>
<feature type="region of interest" description="Disordered" evidence="1">
    <location>
        <begin position="128"/>
        <end position="159"/>
    </location>
</feature>
<name>A0A3A5KJI6_9HYPH</name>
<organism evidence="3 4">
    <name type="scientific">Mesorhizobium waimense</name>
    <dbReference type="NCBI Taxonomy" id="1300307"/>
    <lineage>
        <taxon>Bacteria</taxon>
        <taxon>Pseudomonadati</taxon>
        <taxon>Pseudomonadota</taxon>
        <taxon>Alphaproteobacteria</taxon>
        <taxon>Hyphomicrobiales</taxon>
        <taxon>Phyllobacteriaceae</taxon>
        <taxon>Mesorhizobium</taxon>
    </lineage>
</organism>
<dbReference type="AlphaFoldDB" id="A0A3A5KJI6"/>
<evidence type="ECO:0000313" key="4">
    <source>
        <dbReference type="Proteomes" id="UP000272706"/>
    </source>
</evidence>
<dbReference type="EMBL" id="QZWZ01000017">
    <property type="protein sequence ID" value="RJT35256.1"/>
    <property type="molecule type" value="Genomic_DNA"/>
</dbReference>
<evidence type="ECO:0000256" key="2">
    <source>
        <dbReference type="SAM" id="SignalP"/>
    </source>
</evidence>
<feature type="chain" id="PRO_5017207534" evidence="2">
    <location>
        <begin position="22"/>
        <end position="159"/>
    </location>
</feature>
<reference evidence="3 4" key="1">
    <citation type="submission" date="2018-09" db="EMBL/GenBank/DDBJ databases">
        <title>Mesorhizobium carmichaelinearum sp. nov. isolated from Carmichaelinea spp. root nodules in New Zealand.</title>
        <authorList>
            <person name="De Meyer S.E."/>
        </authorList>
    </citation>
    <scope>NUCLEOTIDE SEQUENCE [LARGE SCALE GENOMIC DNA]</scope>
    <source>
        <strain evidence="3 4">ICMP19557</strain>
    </source>
</reference>
<dbReference type="Gene3D" id="1.10.760.10">
    <property type="entry name" value="Cytochrome c-like domain"/>
    <property type="match status" value="1"/>
</dbReference>
<sequence>MRVTSLFFLLAGLTMPIAAFAQGEVSVERGLQVSIIGGCHDCHTEGYSETEGKIDPEKALMGSSVGWRGPWGTTYATNLRRDAAVMSERGFVGMLKRIRTFPPMPWYNLRAMEESDTQSLYQYIRSLGKPGKPAPSRIHPDKEPTTPYVQLVPPQMPNN</sequence>
<dbReference type="OrthoDB" id="9811281at2"/>